<dbReference type="EMBL" id="SOHH01000053">
    <property type="protein sequence ID" value="TFD79421.1"/>
    <property type="molecule type" value="Genomic_DNA"/>
</dbReference>
<comment type="caution">
    <text evidence="1">The sequence shown here is derived from an EMBL/GenBank/DDBJ whole genome shotgun (WGS) entry which is preliminary data.</text>
</comment>
<name>A0A4V6QIR3_9MICO</name>
<proteinExistence type="predicted"/>
<accession>A0A4V6QIR3</accession>
<evidence type="ECO:0000313" key="1">
    <source>
        <dbReference type="EMBL" id="TFD79421.1"/>
    </source>
</evidence>
<protein>
    <recommendedName>
        <fullName evidence="3">Polysaccharide chain length determinant N-terminal domain-containing protein</fullName>
    </recommendedName>
</protein>
<reference evidence="1 2" key="1">
    <citation type="submission" date="2019-03" db="EMBL/GenBank/DDBJ databases">
        <title>Genomics of glacier-inhabiting Cryobacterium strains.</title>
        <authorList>
            <person name="Liu Q."/>
            <person name="Xin Y.-H."/>
        </authorList>
    </citation>
    <scope>NUCLEOTIDE SEQUENCE [LARGE SCALE GENOMIC DNA]</scope>
    <source>
        <strain evidence="1 2">Hh4</strain>
    </source>
</reference>
<keyword evidence="2" id="KW-1185">Reference proteome</keyword>
<dbReference type="OrthoDB" id="5179260at2"/>
<sequence>MTFREILSAMLRRWVIPLTLVACATLVTVVLARDGGVYTTTTVVSFMRPDTTSLSPNGSNDLSVIAFAGAVVQAINNGRPPERYSTDEAPYYGAGVREGVLVALANSGNQWVSTFTRSDVEIRVVGRSFDWVEARQNELVDKVLSIASSQQVTLARSSQDRITATVVPLTRQIEHITASRTSQLAAGAAMLAAAVTVGAWGSVTADRLLTKRRAAATARSSRVSGPVQAGATS</sequence>
<evidence type="ECO:0000313" key="2">
    <source>
        <dbReference type="Proteomes" id="UP000298313"/>
    </source>
</evidence>
<dbReference type="AlphaFoldDB" id="A0A4V6QIR3"/>
<evidence type="ECO:0008006" key="3">
    <source>
        <dbReference type="Google" id="ProtNLM"/>
    </source>
</evidence>
<dbReference type="Proteomes" id="UP000298313">
    <property type="component" value="Unassembled WGS sequence"/>
</dbReference>
<dbReference type="RefSeq" id="WP_134522859.1">
    <property type="nucleotide sequence ID" value="NZ_SOHH01000053.1"/>
</dbReference>
<gene>
    <name evidence="1" type="ORF">E3T48_05700</name>
</gene>
<organism evidence="1 2">
    <name type="scientific">Cryobacterium fucosi</name>
    <dbReference type="NCBI Taxonomy" id="1259157"/>
    <lineage>
        <taxon>Bacteria</taxon>
        <taxon>Bacillati</taxon>
        <taxon>Actinomycetota</taxon>
        <taxon>Actinomycetes</taxon>
        <taxon>Micrococcales</taxon>
        <taxon>Microbacteriaceae</taxon>
        <taxon>Cryobacterium</taxon>
    </lineage>
</organism>